<dbReference type="EMBL" id="CT868127">
    <property type="protein sequence ID" value="CAK72519.1"/>
    <property type="molecule type" value="Genomic_DNA"/>
</dbReference>
<dbReference type="HOGENOM" id="CLU_2282888_0_0_1"/>
<dbReference type="KEGG" id="ptm:GSPATT00038788001"/>
<gene>
    <name evidence="1" type="ORF">GSPATT00038788001</name>
</gene>
<keyword evidence="2" id="KW-1185">Reference proteome</keyword>
<dbReference type="GeneID" id="5025699"/>
<dbReference type="AlphaFoldDB" id="A0CP02"/>
<reference evidence="1 2" key="1">
    <citation type="journal article" date="2006" name="Nature">
        <title>Global trends of whole-genome duplications revealed by the ciliate Paramecium tetraurelia.</title>
        <authorList>
            <consortium name="Genoscope"/>
            <person name="Aury J.-M."/>
            <person name="Jaillon O."/>
            <person name="Duret L."/>
            <person name="Noel B."/>
            <person name="Jubin C."/>
            <person name="Porcel B.M."/>
            <person name="Segurens B."/>
            <person name="Daubin V."/>
            <person name="Anthouard V."/>
            <person name="Aiach N."/>
            <person name="Arnaiz O."/>
            <person name="Billaut A."/>
            <person name="Beisson J."/>
            <person name="Blanc I."/>
            <person name="Bouhouche K."/>
            <person name="Camara F."/>
            <person name="Duharcourt S."/>
            <person name="Guigo R."/>
            <person name="Gogendeau D."/>
            <person name="Katinka M."/>
            <person name="Keller A.-M."/>
            <person name="Kissmehl R."/>
            <person name="Klotz C."/>
            <person name="Koll F."/>
            <person name="Le Moue A."/>
            <person name="Lepere C."/>
            <person name="Malinsky S."/>
            <person name="Nowacki M."/>
            <person name="Nowak J.K."/>
            <person name="Plattner H."/>
            <person name="Poulain J."/>
            <person name="Ruiz F."/>
            <person name="Serrano V."/>
            <person name="Zagulski M."/>
            <person name="Dessen P."/>
            <person name="Betermier M."/>
            <person name="Weissenbach J."/>
            <person name="Scarpelli C."/>
            <person name="Schachter V."/>
            <person name="Sperling L."/>
            <person name="Meyer E."/>
            <person name="Cohen J."/>
            <person name="Wincker P."/>
        </authorList>
    </citation>
    <scope>NUCLEOTIDE SEQUENCE [LARGE SCALE GENOMIC DNA]</scope>
    <source>
        <strain evidence="1 2">Stock d4-2</strain>
    </source>
</reference>
<accession>A0CP02</accession>
<evidence type="ECO:0000313" key="1">
    <source>
        <dbReference type="EMBL" id="CAK72519.1"/>
    </source>
</evidence>
<dbReference type="InParanoid" id="A0CP02"/>
<evidence type="ECO:0000313" key="2">
    <source>
        <dbReference type="Proteomes" id="UP000000600"/>
    </source>
</evidence>
<dbReference type="Proteomes" id="UP000000600">
    <property type="component" value="Unassembled WGS sequence"/>
</dbReference>
<sequence>MIVVESFRDLISNCQNNLYVSSFLMFPPCHYLDRMGSQDVLELTQLLHVLQLKVTKIVILVFQKQMSETKALMFIGIFLYQRDLRSKKNYKLIIKFSTSSAN</sequence>
<name>A0CP02_PARTE</name>
<protein>
    <submittedName>
        <fullName evidence="1">Uncharacterized protein</fullName>
    </submittedName>
</protein>
<proteinExistence type="predicted"/>
<dbReference type="RefSeq" id="XP_001439916.1">
    <property type="nucleotide sequence ID" value="XM_001439879.1"/>
</dbReference>
<organism evidence="1 2">
    <name type="scientific">Paramecium tetraurelia</name>
    <dbReference type="NCBI Taxonomy" id="5888"/>
    <lineage>
        <taxon>Eukaryota</taxon>
        <taxon>Sar</taxon>
        <taxon>Alveolata</taxon>
        <taxon>Ciliophora</taxon>
        <taxon>Intramacronucleata</taxon>
        <taxon>Oligohymenophorea</taxon>
        <taxon>Peniculida</taxon>
        <taxon>Parameciidae</taxon>
        <taxon>Paramecium</taxon>
    </lineage>
</organism>